<dbReference type="Proteomes" id="UP000054226">
    <property type="component" value="Unassembled WGS sequence"/>
</dbReference>
<sequence>MTIGDTRQVAGLAIVGDGSALPGTAASDPGAVLAALETDVRLLRDHTALDPFRVAVTARDAAELASALRALPSAVTAIFLARTEPVRARAVQRDLARGGRIPVITEYDTLAIGLAAAVLVTLRRAEVAPHKARVVVAGAGTVPLLVPLLMACGVGDIASWREGDAVGFPLSVISRDASVVVDLLDVAMAPRPAFEADATQVVLTAGDPVGHLLALPGLLRAVREGPIAGQAGDLFEHLDAHRACAQALAGLTPVDRVLPDLADPDLTHRVARAVTEALRPPPRR</sequence>
<comment type="caution">
    <text evidence="1">The sequence shown here is derived from an EMBL/GenBank/DDBJ whole genome shotgun (WGS) entry which is preliminary data.</text>
</comment>
<protein>
    <submittedName>
        <fullName evidence="1">Uncharacterized protein</fullName>
    </submittedName>
</protein>
<name>M2Z354_9PSEU</name>
<evidence type="ECO:0000313" key="2">
    <source>
        <dbReference type="Proteomes" id="UP000054226"/>
    </source>
</evidence>
<gene>
    <name evidence="1" type="ORF">H074_10910</name>
</gene>
<evidence type="ECO:0000313" key="1">
    <source>
        <dbReference type="EMBL" id="EME61677.1"/>
    </source>
</evidence>
<accession>M2Z354</accession>
<dbReference type="AlphaFoldDB" id="M2Z354"/>
<dbReference type="RefSeq" id="WP_007030088.1">
    <property type="nucleotide sequence ID" value="NZ_AOHO01000045.1"/>
</dbReference>
<organism evidence="1 2">
    <name type="scientific">Amycolatopsis decaplanina DSM 44594</name>
    <dbReference type="NCBI Taxonomy" id="1284240"/>
    <lineage>
        <taxon>Bacteria</taxon>
        <taxon>Bacillati</taxon>
        <taxon>Actinomycetota</taxon>
        <taxon>Actinomycetes</taxon>
        <taxon>Pseudonocardiales</taxon>
        <taxon>Pseudonocardiaceae</taxon>
        <taxon>Amycolatopsis</taxon>
    </lineage>
</organism>
<keyword evidence="2" id="KW-1185">Reference proteome</keyword>
<dbReference type="OrthoDB" id="3624413at2"/>
<dbReference type="EMBL" id="AOHO01000045">
    <property type="protein sequence ID" value="EME61677.1"/>
    <property type="molecule type" value="Genomic_DNA"/>
</dbReference>
<proteinExistence type="predicted"/>
<reference evidence="1 2" key="1">
    <citation type="journal article" date="2013" name="Genome Announc.">
        <title>Draft Genome Sequence of Amycolatopsis decaplanina Strain DSM 44594T.</title>
        <authorList>
            <person name="Kaur N."/>
            <person name="Kumar S."/>
            <person name="Bala M."/>
            <person name="Raghava G.P."/>
            <person name="Mayilraj S."/>
        </authorList>
    </citation>
    <scope>NUCLEOTIDE SEQUENCE [LARGE SCALE GENOMIC DNA]</scope>
    <source>
        <strain evidence="1 2">DSM 44594</strain>
    </source>
</reference>
<dbReference type="PATRIC" id="fig|1284240.4.peg.2220"/>